<dbReference type="InterPro" id="IPR001451">
    <property type="entry name" value="Hexapep"/>
</dbReference>
<keyword evidence="1" id="KW-0808">Transferase</keyword>
<name>A0ABU6C2B7_9ACTN</name>
<keyword evidence="4" id="KW-0012">Acyltransferase</keyword>
<dbReference type="InterPro" id="IPR050179">
    <property type="entry name" value="Trans_hexapeptide_repeat"/>
</dbReference>
<protein>
    <submittedName>
        <fullName evidence="4">Acyltransferase</fullName>
    </submittedName>
</protein>
<accession>A0ABU6C2B7</accession>
<dbReference type="CDD" id="cd04647">
    <property type="entry name" value="LbH_MAT_like"/>
    <property type="match status" value="1"/>
</dbReference>
<evidence type="ECO:0000313" key="4">
    <source>
        <dbReference type="EMBL" id="MEB3958844.1"/>
    </source>
</evidence>
<reference evidence="4 5" key="1">
    <citation type="submission" date="2022-10" db="EMBL/GenBank/DDBJ databases">
        <authorList>
            <person name="Xie J."/>
            <person name="Shen N."/>
        </authorList>
    </citation>
    <scope>NUCLEOTIDE SEQUENCE [LARGE SCALE GENOMIC DNA]</scope>
    <source>
        <strain evidence="4 5">DSM 41681</strain>
    </source>
</reference>
<dbReference type="Gene3D" id="2.160.10.10">
    <property type="entry name" value="Hexapeptide repeat proteins"/>
    <property type="match status" value="1"/>
</dbReference>
<dbReference type="Pfam" id="PF00132">
    <property type="entry name" value="Hexapep"/>
    <property type="match status" value="1"/>
</dbReference>
<gene>
    <name evidence="4" type="ORF">OKJ48_01010</name>
</gene>
<evidence type="ECO:0000313" key="5">
    <source>
        <dbReference type="Proteomes" id="UP001352223"/>
    </source>
</evidence>
<dbReference type="SUPFAM" id="SSF51161">
    <property type="entry name" value="Trimeric LpxA-like enzymes"/>
    <property type="match status" value="1"/>
</dbReference>
<keyword evidence="5" id="KW-1185">Reference proteome</keyword>
<dbReference type="Proteomes" id="UP001352223">
    <property type="component" value="Unassembled WGS sequence"/>
</dbReference>
<dbReference type="RefSeq" id="WP_324765826.1">
    <property type="nucleotide sequence ID" value="NZ_BAAATS010000022.1"/>
</dbReference>
<evidence type="ECO:0000256" key="3">
    <source>
        <dbReference type="SAM" id="MobiDB-lite"/>
    </source>
</evidence>
<dbReference type="GO" id="GO:0016746">
    <property type="term" value="F:acyltransferase activity"/>
    <property type="evidence" value="ECO:0007669"/>
    <property type="project" value="UniProtKB-KW"/>
</dbReference>
<dbReference type="PANTHER" id="PTHR43300:SF11">
    <property type="entry name" value="ACETYLTRANSFERASE RV3034C-RELATED"/>
    <property type="match status" value="1"/>
</dbReference>
<dbReference type="PANTHER" id="PTHR43300">
    <property type="entry name" value="ACETYLTRANSFERASE"/>
    <property type="match status" value="1"/>
</dbReference>
<dbReference type="InterPro" id="IPR011004">
    <property type="entry name" value="Trimer_LpxA-like_sf"/>
</dbReference>
<proteinExistence type="predicted"/>
<evidence type="ECO:0000256" key="2">
    <source>
        <dbReference type="ARBA" id="ARBA00022737"/>
    </source>
</evidence>
<comment type="caution">
    <text evidence="4">The sequence shown here is derived from an EMBL/GenBank/DDBJ whole genome shotgun (WGS) entry which is preliminary data.</text>
</comment>
<organism evidence="4 5">
    <name type="scientific">Streptomyces kunmingensis</name>
    <dbReference type="NCBI Taxonomy" id="68225"/>
    <lineage>
        <taxon>Bacteria</taxon>
        <taxon>Bacillati</taxon>
        <taxon>Actinomycetota</taxon>
        <taxon>Actinomycetes</taxon>
        <taxon>Kitasatosporales</taxon>
        <taxon>Streptomycetaceae</taxon>
        <taxon>Streptomyces</taxon>
    </lineage>
</organism>
<dbReference type="EMBL" id="JAOZYB010000001">
    <property type="protein sequence ID" value="MEB3958844.1"/>
    <property type="molecule type" value="Genomic_DNA"/>
</dbReference>
<dbReference type="InterPro" id="IPR018357">
    <property type="entry name" value="Hexapep_transf_CS"/>
</dbReference>
<feature type="region of interest" description="Disordered" evidence="3">
    <location>
        <begin position="577"/>
        <end position="600"/>
    </location>
</feature>
<evidence type="ECO:0000256" key="1">
    <source>
        <dbReference type="ARBA" id="ARBA00022679"/>
    </source>
</evidence>
<sequence>MGQNSSRHRFDYSPWAFWSEAGPEEHAAQSALQRAWLAERPAYAFGVQCYVSALASVDNDQLELGDRSYIAAGAYLTGSLHTGRDCTINPYTVVRGAVGLGDAVRIGAHTSLLGFNHTMADPDTEVFRQPLTSKGIRVGNDVWIGSHVVVLDGVTIGDRAVVGAGSVVTKDVPSGAIVGGNPAKVLRWRTARPESAVTGATGDLAGALASFADNARAQAGQVLSRCFDAGTDGGIFIDRPGATPTVRAQCDAIEIADMLLGRAPDQLPAARQLERLRGWQDPTTGMVGPLLPDGSQRAPEPTLFDEESGYHVLCVGYALDLLGSAFPAPIRVVADAEAADILAHLERQPWADSAWAAGHWTDILGTALLWNKLADQSHQSVRSDQSSQPSRSDQSSRSAGRSGAHEVLFGWLLTRTDPRTGMWGLPRPSDGLLQIVNGFYRASRGTFAQFGLPTPHPERVVDTVLEHARDVRFTRPERQNACNILDIAHPLWLTRQTGHRAEEVETLARRLLTDALGHWTDGQGFGFQAPPPGAHVPASSVPGLQGTEMWLAIIWYLADLTGLEHVLGYRPRGVHRPEPHPGLHSPGVRHPGYAEHAPAS</sequence>
<dbReference type="PROSITE" id="PS00101">
    <property type="entry name" value="HEXAPEP_TRANSFERASES"/>
    <property type="match status" value="1"/>
</dbReference>
<keyword evidence="2" id="KW-0677">Repeat</keyword>
<feature type="region of interest" description="Disordered" evidence="3">
    <location>
        <begin position="379"/>
        <end position="402"/>
    </location>
</feature>